<dbReference type="Proteomes" id="UP000278143">
    <property type="component" value="Unassembled WGS sequence"/>
</dbReference>
<protein>
    <submittedName>
        <fullName evidence="2">Uncharacterized protein</fullName>
    </submittedName>
</protein>
<dbReference type="GO" id="GO:0031511">
    <property type="term" value="C:Mis6-Sim4 complex"/>
    <property type="evidence" value="ECO:0007669"/>
    <property type="project" value="InterPro"/>
</dbReference>
<evidence type="ECO:0000256" key="1">
    <source>
        <dbReference type="SAM" id="Coils"/>
    </source>
</evidence>
<dbReference type="InterPro" id="IPR025207">
    <property type="entry name" value="Sim4_Fta4"/>
</dbReference>
<sequence length="149" mass="16771">MDLRRELGTLFSEQSAQAMAIDLAEMRLERRASVPDAILVPQKMEADSAAVERDSWLSCYPPAWPDNDEIIDDDEEALAVEYASLHREVQALQQQMAQAKTQHQYYKSIHARLGRLTGKHVQDSLVTGDIAQKLNELNDLVAKRAATTH</sequence>
<evidence type="ECO:0000313" key="2">
    <source>
        <dbReference type="EMBL" id="RKP25522.1"/>
    </source>
</evidence>
<organism evidence="2 3">
    <name type="scientific">Syncephalis pseudoplumigaleata</name>
    <dbReference type="NCBI Taxonomy" id="1712513"/>
    <lineage>
        <taxon>Eukaryota</taxon>
        <taxon>Fungi</taxon>
        <taxon>Fungi incertae sedis</taxon>
        <taxon>Zoopagomycota</taxon>
        <taxon>Zoopagomycotina</taxon>
        <taxon>Zoopagomycetes</taxon>
        <taxon>Zoopagales</taxon>
        <taxon>Piptocephalidaceae</taxon>
        <taxon>Syncephalis</taxon>
    </lineage>
</organism>
<proteinExistence type="predicted"/>
<gene>
    <name evidence="2" type="ORF">SYNPS1DRAFT_28744</name>
</gene>
<keyword evidence="3" id="KW-1185">Reference proteome</keyword>
<feature type="coiled-coil region" evidence="1">
    <location>
        <begin position="75"/>
        <end position="102"/>
    </location>
</feature>
<dbReference type="EMBL" id="KZ989716">
    <property type="protein sequence ID" value="RKP25522.1"/>
    <property type="molecule type" value="Genomic_DNA"/>
</dbReference>
<dbReference type="AlphaFoldDB" id="A0A4P9Z0U7"/>
<name>A0A4P9Z0U7_9FUNG</name>
<evidence type="ECO:0000313" key="3">
    <source>
        <dbReference type="Proteomes" id="UP000278143"/>
    </source>
</evidence>
<accession>A0A4P9Z0U7</accession>
<keyword evidence="1" id="KW-0175">Coiled coil</keyword>
<dbReference type="Pfam" id="PF13093">
    <property type="entry name" value="FTA4"/>
    <property type="match status" value="1"/>
</dbReference>
<reference evidence="3" key="1">
    <citation type="journal article" date="2018" name="Nat. Microbiol.">
        <title>Leveraging single-cell genomics to expand the fungal tree of life.</title>
        <authorList>
            <person name="Ahrendt S.R."/>
            <person name="Quandt C.A."/>
            <person name="Ciobanu D."/>
            <person name="Clum A."/>
            <person name="Salamov A."/>
            <person name="Andreopoulos B."/>
            <person name="Cheng J.F."/>
            <person name="Woyke T."/>
            <person name="Pelin A."/>
            <person name="Henrissat B."/>
            <person name="Reynolds N.K."/>
            <person name="Benny G.L."/>
            <person name="Smith M.E."/>
            <person name="James T.Y."/>
            <person name="Grigoriev I.V."/>
        </authorList>
    </citation>
    <scope>NUCLEOTIDE SEQUENCE [LARGE SCALE GENOMIC DNA]</scope>
    <source>
        <strain evidence="3">Benny S71-1</strain>
    </source>
</reference>